<proteinExistence type="predicted"/>
<organism evidence="1 3">
    <name type="scientific">Lachnospira eligens</name>
    <dbReference type="NCBI Taxonomy" id="39485"/>
    <lineage>
        <taxon>Bacteria</taxon>
        <taxon>Bacillati</taxon>
        <taxon>Bacillota</taxon>
        <taxon>Clostridia</taxon>
        <taxon>Lachnospirales</taxon>
        <taxon>Lachnospiraceae</taxon>
        <taxon>Lachnospira</taxon>
    </lineage>
</organism>
<reference evidence="1 3" key="1">
    <citation type="submission" date="2015-09" db="EMBL/GenBank/DDBJ databases">
        <authorList>
            <consortium name="Pathogen Informatics"/>
        </authorList>
    </citation>
    <scope>NUCLEOTIDE SEQUENCE [LARGE SCALE GENOMIC DNA]</scope>
    <source>
        <strain evidence="1 3">2789STDY5834875</strain>
    </source>
</reference>
<sequence>MELNRCAYTILGILRTKKATDKVHGITISEISQFEKTSKYSTIHKRIKEMQNLGYIDEGVKVCKAKSYFITESGLALLPIKKEETHNV</sequence>
<dbReference type="Proteomes" id="UP000285844">
    <property type="component" value="Unassembled WGS sequence"/>
</dbReference>
<dbReference type="EMBL" id="CZBU01000002">
    <property type="protein sequence ID" value="CUQ76538.1"/>
    <property type="molecule type" value="Genomic_DNA"/>
</dbReference>
<dbReference type="InterPro" id="IPR036390">
    <property type="entry name" value="WH_DNA-bd_sf"/>
</dbReference>
<evidence type="ECO:0000313" key="1">
    <source>
        <dbReference type="EMBL" id="CUQ76538.1"/>
    </source>
</evidence>
<evidence type="ECO:0000313" key="3">
    <source>
        <dbReference type="Proteomes" id="UP000095621"/>
    </source>
</evidence>
<accession>A0A174YX55</accession>
<dbReference type="RefSeq" id="WP_055215205.1">
    <property type="nucleotide sequence ID" value="NZ_CZBU01000002.1"/>
</dbReference>
<evidence type="ECO:0000313" key="2">
    <source>
        <dbReference type="EMBL" id="RHC13227.1"/>
    </source>
</evidence>
<reference evidence="2 4" key="2">
    <citation type="submission" date="2018-08" db="EMBL/GenBank/DDBJ databases">
        <title>A genome reference for cultivated species of the human gut microbiota.</title>
        <authorList>
            <person name="Zou Y."/>
            <person name="Xue W."/>
            <person name="Luo G."/>
        </authorList>
    </citation>
    <scope>NUCLEOTIDE SEQUENCE [LARGE SCALE GENOMIC DNA]</scope>
    <source>
        <strain evidence="2 4">AM37-3BH</strain>
    </source>
</reference>
<evidence type="ECO:0008006" key="5">
    <source>
        <dbReference type="Google" id="ProtNLM"/>
    </source>
</evidence>
<name>A0A174YX55_9FIRM</name>
<gene>
    <name evidence="2" type="ORF">DW858_07805</name>
    <name evidence="1" type="ORF">ERS852490_01112</name>
</gene>
<dbReference type="SUPFAM" id="SSF46785">
    <property type="entry name" value="Winged helix' DNA-binding domain"/>
    <property type="match status" value="1"/>
</dbReference>
<dbReference type="EMBL" id="QSHM01000007">
    <property type="protein sequence ID" value="RHC13227.1"/>
    <property type="molecule type" value="Genomic_DNA"/>
</dbReference>
<dbReference type="Gene3D" id="1.10.10.10">
    <property type="entry name" value="Winged helix-like DNA-binding domain superfamily/Winged helix DNA-binding domain"/>
    <property type="match status" value="1"/>
</dbReference>
<dbReference type="OrthoDB" id="9814826at2"/>
<dbReference type="AlphaFoldDB" id="A0A174YX55"/>
<evidence type="ECO:0000313" key="4">
    <source>
        <dbReference type="Proteomes" id="UP000285844"/>
    </source>
</evidence>
<dbReference type="Proteomes" id="UP000095621">
    <property type="component" value="Unassembled WGS sequence"/>
</dbReference>
<protein>
    <recommendedName>
        <fullName evidence="5">MarR family transcriptional regulator</fullName>
    </recommendedName>
</protein>
<dbReference type="InterPro" id="IPR036388">
    <property type="entry name" value="WH-like_DNA-bd_sf"/>
</dbReference>